<dbReference type="Proteomes" id="UP000594454">
    <property type="component" value="Chromosome 3"/>
</dbReference>
<feature type="compositionally biased region" description="Basic and acidic residues" evidence="1">
    <location>
        <begin position="52"/>
        <end position="68"/>
    </location>
</feature>
<reference evidence="2 3" key="1">
    <citation type="submission" date="2020-11" db="EMBL/GenBank/DDBJ databases">
        <authorList>
            <person name="Wallbank WR R."/>
            <person name="Pardo Diaz C."/>
            <person name="Kozak K."/>
            <person name="Martin S."/>
            <person name="Jiggins C."/>
            <person name="Moest M."/>
            <person name="Warren A I."/>
            <person name="Generalovic N T."/>
            <person name="Byers J.R.P. K."/>
            <person name="Montejo-Kovacevich G."/>
            <person name="Yen C E."/>
        </authorList>
    </citation>
    <scope>NUCLEOTIDE SEQUENCE [LARGE SCALE GENOMIC DNA]</scope>
</reference>
<sequence length="124" mass="14296">MYQQYCNPCMRNGLQDECGNRLRQMSYSYDRRPGSCPTSFNVYSSRSVCSGRDRSLRERCEGPTDRSGRRSGRGSTRRDRKGDNDNEYTDSEPFTIPYRTTYYPAGPFGPRIELCPYVPITECA</sequence>
<evidence type="ECO:0000256" key="1">
    <source>
        <dbReference type="SAM" id="MobiDB-lite"/>
    </source>
</evidence>
<keyword evidence="3" id="KW-1185">Reference proteome</keyword>
<accession>A0A7R8YV83</accession>
<name>A0A7R8YV83_HERIL</name>
<organism evidence="2 3">
    <name type="scientific">Hermetia illucens</name>
    <name type="common">Black soldier fly</name>
    <dbReference type="NCBI Taxonomy" id="343691"/>
    <lineage>
        <taxon>Eukaryota</taxon>
        <taxon>Metazoa</taxon>
        <taxon>Ecdysozoa</taxon>
        <taxon>Arthropoda</taxon>
        <taxon>Hexapoda</taxon>
        <taxon>Insecta</taxon>
        <taxon>Pterygota</taxon>
        <taxon>Neoptera</taxon>
        <taxon>Endopterygota</taxon>
        <taxon>Diptera</taxon>
        <taxon>Brachycera</taxon>
        <taxon>Stratiomyomorpha</taxon>
        <taxon>Stratiomyidae</taxon>
        <taxon>Hermetiinae</taxon>
        <taxon>Hermetia</taxon>
    </lineage>
</organism>
<dbReference type="EMBL" id="LR899011">
    <property type="protein sequence ID" value="CAD7086059.1"/>
    <property type="molecule type" value="Genomic_DNA"/>
</dbReference>
<protein>
    <submittedName>
        <fullName evidence="2">Uncharacterized protein</fullName>
    </submittedName>
</protein>
<feature type="region of interest" description="Disordered" evidence="1">
    <location>
        <begin position="52"/>
        <end position="97"/>
    </location>
</feature>
<dbReference type="InParanoid" id="A0A7R8YV83"/>
<evidence type="ECO:0000313" key="3">
    <source>
        <dbReference type="Proteomes" id="UP000594454"/>
    </source>
</evidence>
<dbReference type="AlphaFoldDB" id="A0A7R8YV83"/>
<gene>
    <name evidence="2" type="ORF">HERILL_LOCUS8858</name>
</gene>
<proteinExistence type="predicted"/>
<evidence type="ECO:0000313" key="2">
    <source>
        <dbReference type="EMBL" id="CAD7086059.1"/>
    </source>
</evidence>